<dbReference type="PANTHER" id="PTHR23152:SF4">
    <property type="entry name" value="2-OXOADIPATE DEHYDROGENASE COMPLEX COMPONENT E1"/>
    <property type="match status" value="1"/>
</dbReference>
<evidence type="ECO:0000256" key="6">
    <source>
        <dbReference type="ARBA" id="ARBA00037426"/>
    </source>
</evidence>
<comment type="cofactor">
    <cofactor evidence="1">
        <name>thiamine diphosphate</name>
        <dbReference type="ChEBI" id="CHEBI:58937"/>
    </cofactor>
</comment>
<dbReference type="CDD" id="cd02016">
    <property type="entry name" value="TPP_E1_OGDC_like"/>
    <property type="match status" value="1"/>
</dbReference>
<organism evidence="10 11">
    <name type="scientific">Paramecium primaurelia</name>
    <dbReference type="NCBI Taxonomy" id="5886"/>
    <lineage>
        <taxon>Eukaryota</taxon>
        <taxon>Sar</taxon>
        <taxon>Alveolata</taxon>
        <taxon>Ciliophora</taxon>
        <taxon>Intramacronucleata</taxon>
        <taxon>Oligohymenophorea</taxon>
        <taxon>Peniculida</taxon>
        <taxon>Parameciidae</taxon>
        <taxon>Paramecium</taxon>
    </lineage>
</organism>
<dbReference type="PIRSF" id="PIRSF000157">
    <property type="entry name" value="Oxoglu_dh_E1"/>
    <property type="match status" value="1"/>
</dbReference>
<proteinExistence type="inferred from homology"/>
<dbReference type="InterPro" id="IPR031717">
    <property type="entry name" value="ODO-1/KGD_C"/>
</dbReference>
<evidence type="ECO:0000256" key="7">
    <source>
        <dbReference type="ARBA" id="ARBA00040267"/>
    </source>
</evidence>
<dbReference type="GO" id="GO:0006099">
    <property type="term" value="P:tricarboxylic acid cycle"/>
    <property type="evidence" value="ECO:0007669"/>
    <property type="project" value="TreeGrafter"/>
</dbReference>
<comment type="function">
    <text evidence="6">The 2-oxoglutarate dehydrogenase complex catalyzes the overall conversion of 2-oxoglutarate to succinyl-CoA and CO(2). It contains multiple copies of three enzymatic components: 2-oxoglutarate dehydrogenase (E1), dihydrolipoamide succinyltransferase (E2) and lipoamide dehydrogenase (E3).</text>
</comment>
<keyword evidence="5" id="KW-0786">Thiamine pyrophosphate</keyword>
<dbReference type="InterPro" id="IPR032106">
    <property type="entry name" value="2-oxogl_dehyd_N"/>
</dbReference>
<dbReference type="FunFam" id="3.40.50.12470:FF:000003">
    <property type="entry name" value="2-oxoglutarate dehydrogenase E1 component"/>
    <property type="match status" value="1"/>
</dbReference>
<sequence>MIRASNKVIRYSFSATYVSGLFEHWQKNPQAVPEGWRQYFSEQINGGAGVQSTTSLNPLDHAKQIQLLYRTYYMFRMFFVCGHQLADLDPLNLPHTKEYGRVKGSRPEMTLDSFGFKKEELDIPIYFGNKDQRSFIYPFMESKEEWTIREIYDRLSQIYTKKYGVEYIHMVSTEQKHWIEQEMDRIAQWKPSKETQTATWQRLARVDLFNEFLKNRFTTSKRFGIEGTDTLIVGLEALVDQCAQNKVEHIIVGMAHRGRLSTLANVFKKPLEIIFAEFQNKYSKEIEESWGNIGDVKYHLGVTRDQQFPDGHHIRMTMLPNPSHLEAVNPVVQGKTRALQDICGNKQHCLGIIIHGDAAMAGQGVVYESLQLENLNGYSNEGVIHVVVNNQIGFTTTPIDSRSGLYCTDVAKAIDVPIIHVNADDPDLVEEIFKIAVRFRQQFKKDIVIDLIGYRRYGHNEQDQPAFTQPQMYEIINKQKPVFQIYDQQLRKNGVITDDFANNEIKKLNNSLETAYKNIQKETFDKVHWVPKPWEKIQQVTKWGKVKDTGVALKDLLELNEKVNNLPAELTVHPQVKRIYEQRKQSIEQGKGIDFGTAEALAFGTLLHEGFSIRLSGQDCERGTFSQRHAVINDQKKDIKYYPLRNYIPAGGNNRFEVYNSPLSEYGVLGFEYGYSQSNPNVLTIWEGQFGDFANGAQIMIDNFITSGESKWNVPSGLVMMLPHGLDGQGPEHSSGRMERYLQLMDDDPNIVFQMKEQRIKRQILDSNFQVCVCSNPSNYFHSLRRQLRRDFRKPLILFNSKRLLKFSKATSEISHFLEGTRFHRLIPDSHEEIKAPKEIQKVIICYGQVYYDILQKRQETKRNDVAILRVEQLAPFPYDHFRVVAQQYENAEFVFCQEEHQNSGGWQYLEPRIQNVLSLLHQQGKIKHQYLTFCGRRPSASTASGSSTVHKQELEKLLSILFQ</sequence>
<evidence type="ECO:0000313" key="11">
    <source>
        <dbReference type="Proteomes" id="UP000688137"/>
    </source>
</evidence>
<dbReference type="OMA" id="SENEFAM"/>
<evidence type="ECO:0000256" key="1">
    <source>
        <dbReference type="ARBA" id="ARBA00001964"/>
    </source>
</evidence>
<evidence type="ECO:0000256" key="8">
    <source>
        <dbReference type="ARBA" id="ARBA00042984"/>
    </source>
</evidence>
<evidence type="ECO:0000256" key="2">
    <source>
        <dbReference type="ARBA" id="ARBA00006936"/>
    </source>
</evidence>
<dbReference type="PANTHER" id="PTHR23152">
    <property type="entry name" value="2-OXOGLUTARATE DEHYDROGENASE"/>
    <property type="match status" value="1"/>
</dbReference>
<reference evidence="10" key="1">
    <citation type="submission" date="2021-01" db="EMBL/GenBank/DDBJ databases">
        <authorList>
            <consortium name="Genoscope - CEA"/>
            <person name="William W."/>
        </authorList>
    </citation>
    <scope>NUCLEOTIDE SEQUENCE</scope>
</reference>
<keyword evidence="11" id="KW-1185">Reference proteome</keyword>
<dbReference type="Pfam" id="PF02779">
    <property type="entry name" value="Transket_pyr"/>
    <property type="match status" value="1"/>
</dbReference>
<evidence type="ECO:0000313" key="10">
    <source>
        <dbReference type="EMBL" id="CAD8043452.1"/>
    </source>
</evidence>
<evidence type="ECO:0000256" key="4">
    <source>
        <dbReference type="ARBA" id="ARBA00023002"/>
    </source>
</evidence>
<dbReference type="Pfam" id="PF16870">
    <property type="entry name" value="OxoGdeHyase_C"/>
    <property type="match status" value="1"/>
</dbReference>
<dbReference type="GO" id="GO:0004591">
    <property type="term" value="F:oxoglutarate dehydrogenase (succinyl-transferring) activity"/>
    <property type="evidence" value="ECO:0007669"/>
    <property type="project" value="UniProtKB-EC"/>
</dbReference>
<dbReference type="Pfam" id="PF16078">
    <property type="entry name" value="2-oxogl_dehyd_N"/>
    <property type="match status" value="1"/>
</dbReference>
<dbReference type="NCBIfam" id="NF006914">
    <property type="entry name" value="PRK09404.1"/>
    <property type="match status" value="1"/>
</dbReference>
<evidence type="ECO:0000256" key="5">
    <source>
        <dbReference type="ARBA" id="ARBA00023052"/>
    </source>
</evidence>
<dbReference type="Proteomes" id="UP000688137">
    <property type="component" value="Unassembled WGS sequence"/>
</dbReference>
<dbReference type="EC" id="1.2.4.2" evidence="3"/>
<protein>
    <recommendedName>
        <fullName evidence="7">2-oxoglutarate dehydrogenase, mitochondrial</fullName>
        <ecNumber evidence="3">1.2.4.2</ecNumber>
    </recommendedName>
    <alternativeName>
        <fullName evidence="8">2-oxoglutarate dehydrogenase complex component E1</fullName>
    </alternativeName>
</protein>
<dbReference type="InterPro" id="IPR001017">
    <property type="entry name" value="DH_E1"/>
</dbReference>
<dbReference type="EMBL" id="CAJJDM010000002">
    <property type="protein sequence ID" value="CAD8043452.1"/>
    <property type="molecule type" value="Genomic_DNA"/>
</dbReference>
<dbReference type="InterPro" id="IPR011603">
    <property type="entry name" value="2oxoglutarate_DH_E1"/>
</dbReference>
<comment type="similarity">
    <text evidence="2">Belongs to the alpha-ketoglutarate dehydrogenase family.</text>
</comment>
<dbReference type="NCBIfam" id="NF008907">
    <property type="entry name" value="PRK12270.1"/>
    <property type="match status" value="1"/>
</dbReference>
<evidence type="ECO:0000259" key="9">
    <source>
        <dbReference type="SMART" id="SM00861"/>
    </source>
</evidence>
<dbReference type="Pfam" id="PF00676">
    <property type="entry name" value="E1_dh"/>
    <property type="match status" value="1"/>
</dbReference>
<dbReference type="GO" id="GO:0005739">
    <property type="term" value="C:mitochondrion"/>
    <property type="evidence" value="ECO:0007669"/>
    <property type="project" value="TreeGrafter"/>
</dbReference>
<accession>A0A8S1JME7</accession>
<keyword evidence="4" id="KW-0560">Oxidoreductase</keyword>
<name>A0A8S1JME7_PARPR</name>
<gene>
    <name evidence="10" type="ORF">PPRIM_AZ9-3.1.T0050105</name>
</gene>
<dbReference type="GO" id="GO:0030976">
    <property type="term" value="F:thiamine pyrophosphate binding"/>
    <property type="evidence" value="ECO:0007669"/>
    <property type="project" value="InterPro"/>
</dbReference>
<dbReference type="NCBIfam" id="TIGR00239">
    <property type="entry name" value="2oxo_dh_E1"/>
    <property type="match status" value="1"/>
</dbReference>
<comment type="caution">
    <text evidence="10">The sequence shown here is derived from an EMBL/GenBank/DDBJ whole genome shotgun (WGS) entry which is preliminary data.</text>
</comment>
<dbReference type="InterPro" id="IPR005475">
    <property type="entry name" value="Transketolase-like_Pyr-bd"/>
</dbReference>
<dbReference type="GO" id="GO:0045252">
    <property type="term" value="C:oxoglutarate dehydrogenase complex"/>
    <property type="evidence" value="ECO:0007669"/>
    <property type="project" value="TreeGrafter"/>
</dbReference>
<dbReference type="AlphaFoldDB" id="A0A8S1JME7"/>
<feature type="domain" description="Transketolase-like pyrimidine-binding" evidence="9">
    <location>
        <begin position="593"/>
        <end position="807"/>
    </location>
</feature>
<evidence type="ECO:0000256" key="3">
    <source>
        <dbReference type="ARBA" id="ARBA00012280"/>
    </source>
</evidence>
<dbReference type="SMART" id="SM00861">
    <property type="entry name" value="Transket_pyr"/>
    <property type="match status" value="1"/>
</dbReference>